<keyword evidence="2" id="KW-1185">Reference proteome</keyword>
<dbReference type="GeneID" id="90644689"/>
<dbReference type="EMBL" id="CP134190">
    <property type="protein sequence ID" value="WPB06178.1"/>
    <property type="molecule type" value="Genomic_DNA"/>
</dbReference>
<gene>
    <name evidence="1" type="ORF">RHO25_010835</name>
</gene>
<sequence>MAGQQEQKEEKESLCGGLRTEHEFEYKEKKTEFFVLFRLKSFMSGVIFAKVTGSRIVVHREPSGFASTLNTELNGEEPVECKTSMSNME</sequence>
<organism evidence="1 2">
    <name type="scientific">Cercospora beticola</name>
    <name type="common">Sugarbeet leaf spot fungus</name>
    <dbReference type="NCBI Taxonomy" id="122368"/>
    <lineage>
        <taxon>Eukaryota</taxon>
        <taxon>Fungi</taxon>
        <taxon>Dikarya</taxon>
        <taxon>Ascomycota</taxon>
        <taxon>Pezizomycotina</taxon>
        <taxon>Dothideomycetes</taxon>
        <taxon>Dothideomycetidae</taxon>
        <taxon>Mycosphaerellales</taxon>
        <taxon>Mycosphaerellaceae</taxon>
        <taxon>Cercospora</taxon>
    </lineage>
</organism>
<accession>A0ABZ0P2Z8</accession>
<evidence type="ECO:0000313" key="1">
    <source>
        <dbReference type="EMBL" id="WPB06178.1"/>
    </source>
</evidence>
<name>A0ABZ0P2Z8_CERBT</name>
<evidence type="ECO:0000313" key="2">
    <source>
        <dbReference type="Proteomes" id="UP001302367"/>
    </source>
</evidence>
<dbReference type="Proteomes" id="UP001302367">
    <property type="component" value="Chromosome 7"/>
</dbReference>
<reference evidence="1 2" key="1">
    <citation type="submission" date="2023-09" db="EMBL/GenBank/DDBJ databases">
        <title>Complete-Gapless Cercospora beticola genome.</title>
        <authorList>
            <person name="Wyatt N.A."/>
            <person name="Spanner R.E."/>
            <person name="Bolton M.D."/>
        </authorList>
    </citation>
    <scope>NUCLEOTIDE SEQUENCE [LARGE SCALE GENOMIC DNA]</scope>
    <source>
        <strain evidence="1">Cb09-40</strain>
    </source>
</reference>
<proteinExistence type="predicted"/>
<protein>
    <submittedName>
        <fullName evidence="1">Uncharacterized protein</fullName>
    </submittedName>
</protein>
<dbReference type="RefSeq" id="XP_065459404.1">
    <property type="nucleotide sequence ID" value="XM_065603332.1"/>
</dbReference>